<keyword evidence="2" id="KW-1185">Reference proteome</keyword>
<name>A0A4S2L2D1_9HYME</name>
<evidence type="ECO:0000313" key="1">
    <source>
        <dbReference type="EMBL" id="TGZ54588.1"/>
    </source>
</evidence>
<dbReference type="Proteomes" id="UP000310200">
    <property type="component" value="Unassembled WGS sequence"/>
</dbReference>
<gene>
    <name evidence="1" type="ORF">DBV15_05598</name>
</gene>
<evidence type="ECO:0000313" key="2">
    <source>
        <dbReference type="Proteomes" id="UP000310200"/>
    </source>
</evidence>
<organism evidence="1 2">
    <name type="scientific">Temnothorax longispinosus</name>
    <dbReference type="NCBI Taxonomy" id="300112"/>
    <lineage>
        <taxon>Eukaryota</taxon>
        <taxon>Metazoa</taxon>
        <taxon>Ecdysozoa</taxon>
        <taxon>Arthropoda</taxon>
        <taxon>Hexapoda</taxon>
        <taxon>Insecta</taxon>
        <taxon>Pterygota</taxon>
        <taxon>Neoptera</taxon>
        <taxon>Endopterygota</taxon>
        <taxon>Hymenoptera</taxon>
        <taxon>Apocrita</taxon>
        <taxon>Aculeata</taxon>
        <taxon>Formicoidea</taxon>
        <taxon>Formicidae</taxon>
        <taxon>Myrmicinae</taxon>
        <taxon>Temnothorax</taxon>
    </lineage>
</organism>
<reference evidence="1 2" key="1">
    <citation type="journal article" date="2019" name="Philos. Trans. R. Soc. Lond., B, Biol. Sci.">
        <title>Ant behaviour and brain gene expression of defending hosts depend on the ecological success of the intruding social parasite.</title>
        <authorList>
            <person name="Kaur R."/>
            <person name="Stoldt M."/>
            <person name="Jongepier E."/>
            <person name="Feldmeyer B."/>
            <person name="Menzel F."/>
            <person name="Bornberg-Bauer E."/>
            <person name="Foitzik S."/>
        </authorList>
    </citation>
    <scope>NUCLEOTIDE SEQUENCE [LARGE SCALE GENOMIC DNA]</scope>
    <source>
        <tissue evidence="1">Whole body</tissue>
    </source>
</reference>
<sequence length="169" mass="19461">MEYIARVHWCIQPDERVITPMCNPSICTTFVRARGGYREPYHLGEKRTGLIVMDICRDNEKVLLGPIERVSTRARSARREADNWKTAVFSRAEELGVLTMDIHSPRANTWTLEQHPAFDRFTNQPTTFAVRPRHQPRSSSLSIILFSRARLGDRLESIADWNPSHFAPS</sequence>
<dbReference type="EMBL" id="QBLH01000638">
    <property type="protein sequence ID" value="TGZ54588.1"/>
    <property type="molecule type" value="Genomic_DNA"/>
</dbReference>
<accession>A0A4S2L2D1</accession>
<protein>
    <submittedName>
        <fullName evidence="1">Uncharacterized protein</fullName>
    </submittedName>
</protein>
<proteinExistence type="predicted"/>
<comment type="caution">
    <text evidence="1">The sequence shown here is derived from an EMBL/GenBank/DDBJ whole genome shotgun (WGS) entry which is preliminary data.</text>
</comment>
<dbReference type="AlphaFoldDB" id="A0A4S2L2D1"/>